<dbReference type="STRING" id="1513793.SAMN06296036_10648"/>
<reference evidence="3" key="1">
    <citation type="submission" date="2017-04" db="EMBL/GenBank/DDBJ databases">
        <authorList>
            <person name="Varghese N."/>
            <person name="Submissions S."/>
        </authorList>
    </citation>
    <scope>NUCLEOTIDE SEQUENCE [LARGE SCALE GENOMIC DNA]</scope>
    <source>
        <strain evidence="3">RKEM611</strain>
    </source>
</reference>
<dbReference type="SUPFAM" id="SSF56300">
    <property type="entry name" value="Metallo-dependent phosphatases"/>
    <property type="match status" value="1"/>
</dbReference>
<evidence type="ECO:0000259" key="1">
    <source>
        <dbReference type="Pfam" id="PF09423"/>
    </source>
</evidence>
<name>A0A1Y6BKX0_9BACT</name>
<feature type="domain" description="PhoD-like phosphatase metallophosphatase" evidence="1">
    <location>
        <begin position="54"/>
        <end position="271"/>
    </location>
</feature>
<proteinExistence type="predicted"/>
<dbReference type="InterPro" id="IPR029052">
    <property type="entry name" value="Metallo-depent_PP-like"/>
</dbReference>
<dbReference type="AlphaFoldDB" id="A0A1Y6BKX0"/>
<gene>
    <name evidence="2" type="ORF">SAMN06296036_10648</name>
</gene>
<dbReference type="InterPro" id="IPR038607">
    <property type="entry name" value="PhoD-like_sf"/>
</dbReference>
<keyword evidence="3" id="KW-1185">Reference proteome</keyword>
<dbReference type="Pfam" id="PF09423">
    <property type="entry name" value="PhoD"/>
    <property type="match status" value="1"/>
</dbReference>
<protein>
    <submittedName>
        <fullName evidence="2">Alkaline phosphatase D</fullName>
    </submittedName>
</protein>
<organism evidence="2 3">
    <name type="scientific">Pseudobacteriovorax antillogorgiicola</name>
    <dbReference type="NCBI Taxonomy" id="1513793"/>
    <lineage>
        <taxon>Bacteria</taxon>
        <taxon>Pseudomonadati</taxon>
        <taxon>Bdellovibrionota</taxon>
        <taxon>Oligoflexia</taxon>
        <taxon>Oligoflexales</taxon>
        <taxon>Pseudobacteriovoracaceae</taxon>
        <taxon>Pseudobacteriovorax</taxon>
    </lineage>
</organism>
<dbReference type="InterPro" id="IPR018946">
    <property type="entry name" value="PhoD-like_MPP"/>
</dbReference>
<dbReference type="Gene3D" id="3.60.21.70">
    <property type="entry name" value="PhoD-like phosphatase"/>
    <property type="match status" value="1"/>
</dbReference>
<dbReference type="RefSeq" id="WP_132318042.1">
    <property type="nucleotide sequence ID" value="NZ_FWZT01000006.1"/>
</dbReference>
<dbReference type="PANTHER" id="PTHR33987">
    <property type="entry name" value="CALCINEURIN-LIKE METALLO-PHOSPHOESTERASE SUPERFAMILY PROTEIN"/>
    <property type="match status" value="1"/>
</dbReference>
<dbReference type="OrthoDB" id="327733at2"/>
<dbReference type="EMBL" id="FWZT01000006">
    <property type="protein sequence ID" value="SMF16577.1"/>
    <property type="molecule type" value="Genomic_DNA"/>
</dbReference>
<evidence type="ECO:0000313" key="3">
    <source>
        <dbReference type="Proteomes" id="UP000192907"/>
    </source>
</evidence>
<dbReference type="CDD" id="cd07389">
    <property type="entry name" value="MPP_PhoD"/>
    <property type="match status" value="1"/>
</dbReference>
<evidence type="ECO:0000313" key="2">
    <source>
        <dbReference type="EMBL" id="SMF16577.1"/>
    </source>
</evidence>
<dbReference type="PANTHER" id="PTHR33987:SF1">
    <property type="entry name" value="CALCINEURIN-LIKE METALLO-PHOSPHOESTERASE SUPERFAMILY PROTEIN"/>
    <property type="match status" value="1"/>
</dbReference>
<dbReference type="Proteomes" id="UP000192907">
    <property type="component" value="Unassembled WGS sequence"/>
</dbReference>
<accession>A0A1Y6BKX0</accession>
<sequence>MDRRTLIKGVAGITSASLSLPGSQLLGNSAKEFCIGLGSCLNNSQDGAILDVVRAYDPQLFLWLGDNIYGDTTNMSLLQRKYQRLADNPRFQKLRDHCLNLSIWDDHDYGANNAGQEYSKKKASREIFLNFWNIPDDDPRWSHPGIYGSYLLGDEGQSVHIILLDGRTFRSTTKWSPTGTMLGQLQWDWLADALEVTADVTIICSGIQVLADEHGYEGWYEFPKERERLFSLIRRSGRSGVIFVSGDQHWSELTRVNNRLDYPSFDFTASSLDQSWPLPKNSKRVGSAYGSPNFGGIRIQWDEDPQIVFEIIDHMGQRRMQHRVSLSSLQS</sequence>